<dbReference type="OrthoDB" id="5512790at2"/>
<dbReference type="EMBL" id="AECZ01000001">
    <property type="protein sequence ID" value="EFL52991.1"/>
    <property type="molecule type" value="Genomic_DNA"/>
</dbReference>
<gene>
    <name evidence="1" type="ORF">DesfrDRAFT_0039</name>
</gene>
<sequence>MSDKAIGVIAEGITDFYIIEAALNAILTESFTVNLIQPEEPMGCTGGGWPGVYRWCRQVSAAGGETLASSPLLSEYDIIIIHLDADVSTSQYSDGNITDNPNNDLPCQINWPPICDTIDRLVAVVEGWLSPLVIDPHSVLCIPSFCTESWVAVGVFGKNDRSILNDIEFYDKIYQYLHGMPSRQRLVGTKDGKFKKNTQKYKVNRSTITENWDFIKEHCLQARDFSNSVELSLL</sequence>
<evidence type="ECO:0000313" key="2">
    <source>
        <dbReference type="Proteomes" id="UP000006250"/>
    </source>
</evidence>
<dbReference type="Proteomes" id="UP000006250">
    <property type="component" value="Unassembled WGS sequence"/>
</dbReference>
<proteinExistence type="predicted"/>
<comment type="caution">
    <text evidence="1">The sequence shown here is derived from an EMBL/GenBank/DDBJ whole genome shotgun (WGS) entry which is preliminary data.</text>
</comment>
<dbReference type="STRING" id="596151.DesfrDRAFT_0039"/>
<accession>E1JQZ0</accession>
<keyword evidence="2" id="KW-1185">Reference proteome</keyword>
<evidence type="ECO:0000313" key="1">
    <source>
        <dbReference type="EMBL" id="EFL52991.1"/>
    </source>
</evidence>
<protein>
    <submittedName>
        <fullName evidence="1">Uncharacterized protein</fullName>
    </submittedName>
</protein>
<organism evidence="1 2">
    <name type="scientific">Solidesulfovibrio fructosivorans JJ]</name>
    <dbReference type="NCBI Taxonomy" id="596151"/>
    <lineage>
        <taxon>Bacteria</taxon>
        <taxon>Pseudomonadati</taxon>
        <taxon>Thermodesulfobacteriota</taxon>
        <taxon>Desulfovibrionia</taxon>
        <taxon>Desulfovibrionales</taxon>
        <taxon>Desulfovibrionaceae</taxon>
        <taxon>Solidesulfovibrio</taxon>
    </lineage>
</organism>
<dbReference type="AlphaFoldDB" id="E1JQZ0"/>
<name>E1JQZ0_SOLFR</name>
<dbReference type="eggNOG" id="ENOG502ZC77">
    <property type="taxonomic scope" value="Bacteria"/>
</dbReference>
<reference evidence="1 2" key="1">
    <citation type="submission" date="2010-08" db="EMBL/GenBank/DDBJ databases">
        <title>The draft genome of Desulfovibrio fructosovorans JJ.</title>
        <authorList>
            <consortium name="US DOE Joint Genome Institute (JGI-PGF)"/>
            <person name="Lucas S."/>
            <person name="Copeland A."/>
            <person name="Lapidus A."/>
            <person name="Cheng J.-F."/>
            <person name="Bruce D."/>
            <person name="Goodwin L."/>
            <person name="Pitluck S."/>
            <person name="Land M.L."/>
            <person name="Hauser L."/>
            <person name="Chang Y.-J."/>
            <person name="Jeffries C."/>
            <person name="Wall J.D."/>
            <person name="Stahl D.A."/>
            <person name="Arkin A.P."/>
            <person name="Dehal P."/>
            <person name="Stolyar S.M."/>
            <person name="Hazen T.C."/>
            <person name="Woyke T.J."/>
        </authorList>
    </citation>
    <scope>NUCLEOTIDE SEQUENCE [LARGE SCALE GENOMIC DNA]</scope>
    <source>
        <strain evidence="1 2">JJ</strain>
    </source>
</reference>
<dbReference type="RefSeq" id="WP_005989960.1">
    <property type="nucleotide sequence ID" value="NZ_AECZ01000001.1"/>
</dbReference>